<keyword evidence="1" id="KW-0472">Membrane</keyword>
<feature type="transmembrane region" description="Helical" evidence="1">
    <location>
        <begin position="58"/>
        <end position="76"/>
    </location>
</feature>
<dbReference type="AlphaFoldDB" id="A0A8J7I2X9"/>
<gene>
    <name evidence="2" type="ORF">I8752_18935</name>
</gene>
<organism evidence="2 3">
    <name type="scientific">Dendronalium phyllosphericum CENA369</name>
    <dbReference type="NCBI Taxonomy" id="1725256"/>
    <lineage>
        <taxon>Bacteria</taxon>
        <taxon>Bacillati</taxon>
        <taxon>Cyanobacteriota</taxon>
        <taxon>Cyanophyceae</taxon>
        <taxon>Nostocales</taxon>
        <taxon>Nostocaceae</taxon>
        <taxon>Dendronalium</taxon>
        <taxon>Dendronalium phyllosphericum</taxon>
    </lineage>
</organism>
<evidence type="ECO:0000256" key="1">
    <source>
        <dbReference type="SAM" id="Phobius"/>
    </source>
</evidence>
<accession>A0A8J7I2X9</accession>
<dbReference type="InterPro" id="IPR025187">
    <property type="entry name" value="DUF4112"/>
</dbReference>
<dbReference type="PANTHER" id="PTHR35519:SF2">
    <property type="entry name" value="PH DOMAIN PROTEIN"/>
    <property type="match status" value="1"/>
</dbReference>
<name>A0A8J7I2X9_9NOST</name>
<comment type="caution">
    <text evidence="2">The sequence shown here is derived from an EMBL/GenBank/DDBJ whole genome shotgun (WGS) entry which is preliminary data.</text>
</comment>
<reference evidence="2 3" key="1">
    <citation type="journal article" date="2021" name="Int. J. Syst. Evol. Microbiol.">
        <title>Amazonocrinis nigriterrae gen. nov., sp. nov., Atlanticothrix silvestris gen. nov., sp. nov. and Dendronalium phyllosphericum gen. nov., sp. nov., nostocacean cyanobacteria from Brazilian environments.</title>
        <authorList>
            <person name="Alvarenga D.O."/>
            <person name="Andreote A.P.D."/>
            <person name="Branco L.H.Z."/>
            <person name="Delbaje E."/>
            <person name="Cruz R.B."/>
            <person name="Varani A.M."/>
            <person name="Fiore M.F."/>
        </authorList>
    </citation>
    <scope>NUCLEOTIDE SEQUENCE [LARGE SCALE GENOMIC DNA]</scope>
    <source>
        <strain evidence="2 3">CENA369</strain>
    </source>
</reference>
<evidence type="ECO:0000313" key="3">
    <source>
        <dbReference type="Proteomes" id="UP000662314"/>
    </source>
</evidence>
<keyword evidence="3" id="KW-1185">Reference proteome</keyword>
<dbReference type="PANTHER" id="PTHR35519">
    <property type="entry name" value="MEMBRANE PROTEINS"/>
    <property type="match status" value="1"/>
</dbReference>
<dbReference type="Pfam" id="PF13430">
    <property type="entry name" value="DUF4112"/>
    <property type="match status" value="1"/>
</dbReference>
<dbReference type="EMBL" id="JAECZA010000099">
    <property type="protein sequence ID" value="MBH8575054.1"/>
    <property type="molecule type" value="Genomic_DNA"/>
</dbReference>
<dbReference type="RefSeq" id="WP_214433851.1">
    <property type="nucleotide sequence ID" value="NZ_CAWPUQ010000338.1"/>
</dbReference>
<dbReference type="Proteomes" id="UP000662314">
    <property type="component" value="Unassembled WGS sequence"/>
</dbReference>
<evidence type="ECO:0000313" key="2">
    <source>
        <dbReference type="EMBL" id="MBH8575054.1"/>
    </source>
</evidence>
<keyword evidence="1" id="KW-0812">Transmembrane</keyword>
<sequence length="126" mass="13861">MPNSSSRFSHIDRSAHAPTIKRLRQLSRLLDKVITIPGTPIAIGLDPIIGFIPIGGDFLGFVLSSYIILEAARLGVPKAILSKMVLNIVIDSLVGSIPIAGDLFDFAWTANEYNLKLLEEYFKLPR</sequence>
<protein>
    <submittedName>
        <fullName evidence="2">DUF4112 domain-containing protein</fullName>
    </submittedName>
</protein>
<keyword evidence="1" id="KW-1133">Transmembrane helix</keyword>
<proteinExistence type="predicted"/>